<dbReference type="SUPFAM" id="SSF49785">
    <property type="entry name" value="Galactose-binding domain-like"/>
    <property type="match status" value="1"/>
</dbReference>
<proteinExistence type="predicted"/>
<keyword evidence="3" id="KW-1185">Reference proteome</keyword>
<organism evidence="1 4">
    <name type="scientific">Adineta steineri</name>
    <dbReference type="NCBI Taxonomy" id="433720"/>
    <lineage>
        <taxon>Eukaryota</taxon>
        <taxon>Metazoa</taxon>
        <taxon>Spiralia</taxon>
        <taxon>Gnathifera</taxon>
        <taxon>Rotifera</taxon>
        <taxon>Eurotatoria</taxon>
        <taxon>Bdelloidea</taxon>
        <taxon>Adinetida</taxon>
        <taxon>Adinetidae</taxon>
        <taxon>Adineta</taxon>
    </lineage>
</organism>
<sequence length="228" mass="25417">MIILKLKTGRTTETIMNITVSTDITPLITKENKPTTSVTKPIVLQIFRRTNEVVYAIWNTTAGNDRSLSLPGQNTSTYWPSEPPQAALDGNLNTEYSNHGICNGHSPLQDECGIKTGFYITFKSKPFILVQFRMATFQNSPPRDPNTITIEGSNNKESDLVFGTSWTKIYDGDTSLAKNPGRRVYGGTQTMPNNSLSFASYRIIITSKRGKHNCVSYSEFEMAGRFPD</sequence>
<dbReference type="AlphaFoldDB" id="A0A815AGQ3"/>
<name>A0A815AGQ3_9BILA</name>
<evidence type="ECO:0000313" key="4">
    <source>
        <dbReference type="Proteomes" id="UP000663877"/>
    </source>
</evidence>
<dbReference type="EMBL" id="CAJNOM010000687">
    <property type="protein sequence ID" value="CAF1541829.1"/>
    <property type="molecule type" value="Genomic_DNA"/>
</dbReference>
<dbReference type="InterPro" id="IPR008979">
    <property type="entry name" value="Galactose-bd-like_sf"/>
</dbReference>
<dbReference type="Gene3D" id="2.60.120.260">
    <property type="entry name" value="Galactose-binding domain-like"/>
    <property type="match status" value="1"/>
</dbReference>
<reference evidence="1" key="1">
    <citation type="submission" date="2021-02" db="EMBL/GenBank/DDBJ databases">
        <authorList>
            <person name="Nowell W R."/>
        </authorList>
    </citation>
    <scope>NUCLEOTIDE SEQUENCE</scope>
</reference>
<dbReference type="OrthoDB" id="10029534at2759"/>
<comment type="caution">
    <text evidence="1">The sequence shown here is derived from an EMBL/GenBank/DDBJ whole genome shotgun (WGS) entry which is preliminary data.</text>
</comment>
<dbReference type="EMBL" id="CAJNOI010000355">
    <property type="protein sequence ID" value="CAF1254404.1"/>
    <property type="molecule type" value="Genomic_DNA"/>
</dbReference>
<protein>
    <submittedName>
        <fullName evidence="1">Uncharacterized protein</fullName>
    </submittedName>
</protein>
<evidence type="ECO:0000313" key="3">
    <source>
        <dbReference type="Proteomes" id="UP000663832"/>
    </source>
</evidence>
<accession>A0A815AGQ3</accession>
<dbReference type="Proteomes" id="UP000663877">
    <property type="component" value="Unassembled WGS sequence"/>
</dbReference>
<evidence type="ECO:0000313" key="2">
    <source>
        <dbReference type="EMBL" id="CAF1541829.1"/>
    </source>
</evidence>
<gene>
    <name evidence="1" type="ORF">BJG266_LOCUS29770</name>
    <name evidence="2" type="ORF">QVE165_LOCUS46382</name>
</gene>
<evidence type="ECO:0000313" key="1">
    <source>
        <dbReference type="EMBL" id="CAF1254404.1"/>
    </source>
</evidence>
<dbReference type="Proteomes" id="UP000663832">
    <property type="component" value="Unassembled WGS sequence"/>
</dbReference>